<dbReference type="SUPFAM" id="SSF53335">
    <property type="entry name" value="S-adenosyl-L-methionine-dependent methyltransferases"/>
    <property type="match status" value="1"/>
</dbReference>
<name>A0A068RJ08_9FUNG</name>
<sequence length="407" mass="46972">MVTMEEDHYTTFSPPLWRQRRTFILDILRQHNVSSVLDYGCGEGSVLSFLIPPTLNITRLAGLDICMDSLEEAVERCQPWPTDYSELREYPLSIDIYQGSVDEYDKRLAGFDAIICSEVIEHLYAPVLDRILNTALGQYHPRIFIVTTPNAEYNVHFEQLDYGQPNAIFRHDDHKFEWTRQEFQTWCKKGAQQYNYDVSYHGIGLVDGKKDDTSLGHCTQACVFVRRDSAVDMDPINNNVPHRHVKRIDFPYYNEPPLSNHEALEVIEGYIATLCQVDVDNPSPPQPSPPAVLEWCLDWSDISQPSSSSNDDDIPSIKDHPQQQPTPPNDQQYTRIPQRFPIEILWDILHIRQICKTMSRLKELLTECSSAYQIDKEDLIVFKPFPVIQDDNVYSTTSDDDQDDNDL</sequence>
<keyword evidence="8" id="KW-0460">Magnesium</keyword>
<keyword evidence="10" id="KW-0943">RNA-mediated gene silencing</keyword>
<dbReference type="EC" id="2.1.1.386" evidence="11"/>
<dbReference type="EMBL" id="CBTN010000005">
    <property type="protein sequence ID" value="CDH50153.1"/>
    <property type="molecule type" value="Genomic_DNA"/>
</dbReference>
<dbReference type="Proteomes" id="UP000027586">
    <property type="component" value="Unassembled WGS sequence"/>
</dbReference>
<dbReference type="GO" id="GO:0001510">
    <property type="term" value="P:RNA methylation"/>
    <property type="evidence" value="ECO:0007669"/>
    <property type="project" value="InterPro"/>
</dbReference>
<dbReference type="Pfam" id="PF13489">
    <property type="entry name" value="Methyltransf_23"/>
    <property type="match status" value="1"/>
</dbReference>
<keyword evidence="6" id="KW-0949">S-adenosyl-L-methionine</keyword>
<evidence type="ECO:0000256" key="6">
    <source>
        <dbReference type="ARBA" id="ARBA00022691"/>
    </source>
</evidence>
<comment type="catalytic activity">
    <reaction evidence="12">
        <text>small RNA 3'-end nucleotide + S-adenosyl-L-methionine = small RNA 3'-end 2'-O-methylnucleotide + S-adenosyl-L-homocysteine + H(+)</text>
        <dbReference type="Rhea" id="RHEA:37887"/>
        <dbReference type="Rhea" id="RHEA-COMP:10415"/>
        <dbReference type="Rhea" id="RHEA-COMP:10416"/>
        <dbReference type="ChEBI" id="CHEBI:15378"/>
        <dbReference type="ChEBI" id="CHEBI:57856"/>
        <dbReference type="ChEBI" id="CHEBI:59789"/>
        <dbReference type="ChEBI" id="CHEBI:74896"/>
        <dbReference type="ChEBI" id="CHEBI:74898"/>
        <dbReference type="EC" id="2.1.1.386"/>
    </reaction>
</comment>
<evidence type="ECO:0000256" key="8">
    <source>
        <dbReference type="ARBA" id="ARBA00022842"/>
    </source>
</evidence>
<comment type="cofactor">
    <cofactor evidence="1">
        <name>Mg(2+)</name>
        <dbReference type="ChEBI" id="CHEBI:18420"/>
    </cofactor>
</comment>
<evidence type="ECO:0000256" key="9">
    <source>
        <dbReference type="ARBA" id="ARBA00022884"/>
    </source>
</evidence>
<gene>
    <name evidence="14" type="ORF">LCOR_01876.1</name>
</gene>
<evidence type="ECO:0000256" key="4">
    <source>
        <dbReference type="ARBA" id="ARBA00022603"/>
    </source>
</evidence>
<dbReference type="GO" id="GO:0030422">
    <property type="term" value="P:siRNA processing"/>
    <property type="evidence" value="ECO:0007669"/>
    <property type="project" value="TreeGrafter"/>
</dbReference>
<keyword evidence="4" id="KW-0489">Methyltransferase</keyword>
<keyword evidence="9" id="KW-0694">RNA-binding</keyword>
<dbReference type="Gene3D" id="3.40.50.150">
    <property type="entry name" value="Vaccinia Virus protein VP39"/>
    <property type="match status" value="1"/>
</dbReference>
<dbReference type="STRING" id="1263082.A0A068RJ08"/>
<evidence type="ECO:0000256" key="13">
    <source>
        <dbReference type="SAM" id="MobiDB-lite"/>
    </source>
</evidence>
<dbReference type="GO" id="GO:0090486">
    <property type="term" value="F:small RNA 2'-O-methyltransferase activity"/>
    <property type="evidence" value="ECO:0007669"/>
    <property type="project" value="UniProtKB-EC"/>
</dbReference>
<feature type="region of interest" description="Disordered" evidence="13">
    <location>
        <begin position="304"/>
        <end position="334"/>
    </location>
</feature>
<evidence type="ECO:0000256" key="1">
    <source>
        <dbReference type="ARBA" id="ARBA00001946"/>
    </source>
</evidence>
<evidence type="ECO:0000256" key="2">
    <source>
        <dbReference type="ARBA" id="ARBA00009026"/>
    </source>
</evidence>
<evidence type="ECO:0000256" key="11">
    <source>
        <dbReference type="ARBA" id="ARBA00035025"/>
    </source>
</evidence>
<dbReference type="PANTHER" id="PTHR21404">
    <property type="entry name" value="HEN1"/>
    <property type="match status" value="1"/>
</dbReference>
<comment type="caution">
    <text evidence="14">The sequence shown here is derived from an EMBL/GenBank/DDBJ whole genome shotgun (WGS) entry which is preliminary data.</text>
</comment>
<evidence type="ECO:0000256" key="7">
    <source>
        <dbReference type="ARBA" id="ARBA00022723"/>
    </source>
</evidence>
<dbReference type="AlphaFoldDB" id="A0A068RJ08"/>
<keyword evidence="5" id="KW-0808">Transferase</keyword>
<evidence type="ECO:0000313" key="15">
    <source>
        <dbReference type="Proteomes" id="UP000027586"/>
    </source>
</evidence>
<organism evidence="14 15">
    <name type="scientific">Lichtheimia corymbifera JMRC:FSU:9682</name>
    <dbReference type="NCBI Taxonomy" id="1263082"/>
    <lineage>
        <taxon>Eukaryota</taxon>
        <taxon>Fungi</taxon>
        <taxon>Fungi incertae sedis</taxon>
        <taxon>Mucoromycota</taxon>
        <taxon>Mucoromycotina</taxon>
        <taxon>Mucoromycetes</taxon>
        <taxon>Mucorales</taxon>
        <taxon>Lichtheimiaceae</taxon>
        <taxon>Lichtheimia</taxon>
    </lineage>
</organism>
<keyword evidence="7" id="KW-0479">Metal-binding</keyword>
<dbReference type="GO" id="GO:0003723">
    <property type="term" value="F:RNA binding"/>
    <property type="evidence" value="ECO:0007669"/>
    <property type="project" value="UniProtKB-KW"/>
</dbReference>
<evidence type="ECO:0000313" key="14">
    <source>
        <dbReference type="EMBL" id="CDH50153.1"/>
    </source>
</evidence>
<dbReference type="VEuPathDB" id="FungiDB:LCOR_01876.1"/>
<evidence type="ECO:0000256" key="10">
    <source>
        <dbReference type="ARBA" id="ARBA00023158"/>
    </source>
</evidence>
<evidence type="ECO:0000256" key="5">
    <source>
        <dbReference type="ARBA" id="ARBA00022679"/>
    </source>
</evidence>
<keyword evidence="15" id="KW-1185">Reference proteome</keyword>
<dbReference type="GO" id="GO:0005737">
    <property type="term" value="C:cytoplasm"/>
    <property type="evidence" value="ECO:0007669"/>
    <property type="project" value="TreeGrafter"/>
</dbReference>
<dbReference type="OrthoDB" id="2154311at2759"/>
<accession>A0A068RJ08</accession>
<dbReference type="GO" id="GO:0046872">
    <property type="term" value="F:metal ion binding"/>
    <property type="evidence" value="ECO:0007669"/>
    <property type="project" value="UniProtKB-KW"/>
</dbReference>
<evidence type="ECO:0000256" key="3">
    <source>
        <dbReference type="ARBA" id="ARBA00021330"/>
    </source>
</evidence>
<reference evidence="14" key="1">
    <citation type="submission" date="2013-08" db="EMBL/GenBank/DDBJ databases">
        <title>Gene expansion shapes genome architecture in the human pathogen Lichtheimia corymbifera: an evolutionary genomics analysis in the ancient terrestrial Mucorales (Mucoromycotina).</title>
        <authorList>
            <person name="Schwartze V.U."/>
            <person name="Winter S."/>
            <person name="Shelest E."/>
            <person name="Marcet-Houben M."/>
            <person name="Horn F."/>
            <person name="Wehner S."/>
            <person name="Hoffmann K."/>
            <person name="Riege K."/>
            <person name="Sammeth M."/>
            <person name="Nowrousian M."/>
            <person name="Valiante V."/>
            <person name="Linde J."/>
            <person name="Jacobsen I.D."/>
            <person name="Marz M."/>
            <person name="Brakhage A.A."/>
            <person name="Gabaldon T."/>
            <person name="Bocker S."/>
            <person name="Voigt K."/>
        </authorList>
    </citation>
    <scope>NUCLEOTIDE SEQUENCE [LARGE SCALE GENOMIC DNA]</scope>
    <source>
        <strain evidence="14">FSU 9682</strain>
    </source>
</reference>
<dbReference type="InterPro" id="IPR026610">
    <property type="entry name" value="Hen1"/>
</dbReference>
<comment type="similarity">
    <text evidence="2">Belongs to the methyltransferase superfamily. HEN1 family.</text>
</comment>
<evidence type="ECO:0000256" key="12">
    <source>
        <dbReference type="ARBA" id="ARBA00048418"/>
    </source>
</evidence>
<dbReference type="InterPro" id="IPR029063">
    <property type="entry name" value="SAM-dependent_MTases_sf"/>
</dbReference>
<protein>
    <recommendedName>
        <fullName evidence="3">Small RNA 2'-O-methyltransferase</fullName>
        <ecNumber evidence="11">2.1.1.386</ecNumber>
    </recommendedName>
</protein>
<dbReference type="GO" id="GO:0005634">
    <property type="term" value="C:nucleus"/>
    <property type="evidence" value="ECO:0007669"/>
    <property type="project" value="TreeGrafter"/>
</dbReference>
<dbReference type="PANTHER" id="PTHR21404:SF3">
    <property type="entry name" value="SMALL RNA 2'-O-METHYLTRANSFERASE"/>
    <property type="match status" value="1"/>
</dbReference>
<proteinExistence type="inferred from homology"/>